<comment type="catalytic activity">
    <reaction evidence="1">
        <text>a phosphate monoester + H2O = an alcohol + phosphate</text>
        <dbReference type="Rhea" id="RHEA:15017"/>
        <dbReference type="ChEBI" id="CHEBI:15377"/>
        <dbReference type="ChEBI" id="CHEBI:30879"/>
        <dbReference type="ChEBI" id="CHEBI:43474"/>
        <dbReference type="ChEBI" id="CHEBI:67140"/>
        <dbReference type="EC" id="3.1.3.2"/>
    </reaction>
</comment>
<keyword evidence="5" id="KW-0378">Hydrolase</keyword>
<dbReference type="Pfam" id="PF00328">
    <property type="entry name" value="His_Phos_2"/>
    <property type="match status" value="1"/>
</dbReference>
<evidence type="ECO:0000313" key="9">
    <source>
        <dbReference type="Proteomes" id="UP000054359"/>
    </source>
</evidence>
<dbReference type="AlphaFoldDB" id="A0A087TNJ3"/>
<dbReference type="SUPFAM" id="SSF53254">
    <property type="entry name" value="Phosphoglycerate mutase-like"/>
    <property type="match status" value="1"/>
</dbReference>
<dbReference type="EC" id="3.1.3.2" evidence="3"/>
<dbReference type="InterPro" id="IPR000560">
    <property type="entry name" value="His_Pase_clade-2"/>
</dbReference>
<dbReference type="CDD" id="cd07061">
    <property type="entry name" value="HP_HAP_like"/>
    <property type="match status" value="1"/>
</dbReference>
<dbReference type="GO" id="GO:0003993">
    <property type="term" value="F:acid phosphatase activity"/>
    <property type="evidence" value="ECO:0007669"/>
    <property type="project" value="UniProtKB-EC"/>
</dbReference>
<dbReference type="Gene3D" id="3.40.50.1240">
    <property type="entry name" value="Phosphoglycerate mutase-like"/>
    <property type="match status" value="1"/>
</dbReference>
<evidence type="ECO:0000256" key="1">
    <source>
        <dbReference type="ARBA" id="ARBA00000032"/>
    </source>
</evidence>
<evidence type="ECO:0000256" key="6">
    <source>
        <dbReference type="ARBA" id="ARBA00023157"/>
    </source>
</evidence>
<keyword evidence="6" id="KW-1015">Disulfide bond</keyword>
<sequence>MLGLKLHLLFVPLIICLTNIHVLGLFDYNITMEDNHMFPFSSSEVNSNFLEHGKKLIQLHIFSRHGMRAPDLLYPSDPNPEAVWKEGLGRLTQLGKFQSYALGRQLRWRYRDFISSHPHEVQVLSGEKNRCILSALCHVAALYVPNSNWEFLPNFPWQPIPVKYKSIGRDKYLGTDKECPAAMKAAAEMLESEEGKAFLESHKTIFQYLSHRSGLKIETWADAAALYDILSVEKAYNLIIPSWARQNWEELEWINDMSLYFATKSREYQRLKAVPLLAHIAKLMKERIKGEGKKVYVYSGHKKNLAAVLNALEVYNRKEPPFCSTLVFEFYKEHEKHTVRLLYFNSTTPQNGDQEPYVLTLPACDEFCPFVNFKRAIIKLNLFNGTEEWEKECEIKY</sequence>
<evidence type="ECO:0000256" key="5">
    <source>
        <dbReference type="ARBA" id="ARBA00022801"/>
    </source>
</evidence>
<dbReference type="EMBL" id="KK116057">
    <property type="protein sequence ID" value="KFM66682.1"/>
    <property type="molecule type" value="Genomic_DNA"/>
</dbReference>
<dbReference type="OrthoDB" id="6418769at2759"/>
<comment type="similarity">
    <text evidence="2">Belongs to the histidine acid phosphatase family.</text>
</comment>
<accession>A0A087TNJ3</accession>
<dbReference type="OMA" id="LPDWANQ"/>
<keyword evidence="4" id="KW-0732">Signal</keyword>
<protein>
    <recommendedName>
        <fullName evidence="3">acid phosphatase</fullName>
        <ecNumber evidence="3">3.1.3.2</ecNumber>
    </recommendedName>
</protein>
<organism evidence="8 9">
    <name type="scientific">Stegodyphus mimosarum</name>
    <name type="common">African social velvet spider</name>
    <dbReference type="NCBI Taxonomy" id="407821"/>
    <lineage>
        <taxon>Eukaryota</taxon>
        <taxon>Metazoa</taxon>
        <taxon>Ecdysozoa</taxon>
        <taxon>Arthropoda</taxon>
        <taxon>Chelicerata</taxon>
        <taxon>Arachnida</taxon>
        <taxon>Araneae</taxon>
        <taxon>Araneomorphae</taxon>
        <taxon>Entelegynae</taxon>
        <taxon>Eresoidea</taxon>
        <taxon>Eresidae</taxon>
        <taxon>Stegodyphus</taxon>
    </lineage>
</organism>
<evidence type="ECO:0000256" key="4">
    <source>
        <dbReference type="ARBA" id="ARBA00022729"/>
    </source>
</evidence>
<reference evidence="8 9" key="1">
    <citation type="submission" date="2013-11" db="EMBL/GenBank/DDBJ databases">
        <title>Genome sequencing of Stegodyphus mimosarum.</title>
        <authorList>
            <person name="Bechsgaard J."/>
        </authorList>
    </citation>
    <scope>NUCLEOTIDE SEQUENCE [LARGE SCALE GENOMIC DNA]</scope>
</reference>
<dbReference type="PANTHER" id="PTHR11567">
    <property type="entry name" value="ACID PHOSPHATASE-RELATED"/>
    <property type="match status" value="1"/>
</dbReference>
<evidence type="ECO:0000256" key="3">
    <source>
        <dbReference type="ARBA" id="ARBA00012646"/>
    </source>
</evidence>
<gene>
    <name evidence="8" type="ORF">X975_08824</name>
</gene>
<evidence type="ECO:0000256" key="7">
    <source>
        <dbReference type="ARBA" id="ARBA00023180"/>
    </source>
</evidence>
<evidence type="ECO:0000313" key="8">
    <source>
        <dbReference type="EMBL" id="KFM66682.1"/>
    </source>
</evidence>
<dbReference type="InterPro" id="IPR050645">
    <property type="entry name" value="Histidine_acid_phosphatase"/>
</dbReference>
<keyword evidence="9" id="KW-1185">Reference proteome</keyword>
<proteinExistence type="inferred from homology"/>
<dbReference type="STRING" id="407821.A0A087TNJ3"/>
<keyword evidence="7" id="KW-0325">Glycoprotein</keyword>
<dbReference type="InterPro" id="IPR029033">
    <property type="entry name" value="His_PPase_superfam"/>
</dbReference>
<dbReference type="Proteomes" id="UP000054359">
    <property type="component" value="Unassembled WGS sequence"/>
</dbReference>
<dbReference type="PANTHER" id="PTHR11567:SF211">
    <property type="entry name" value="PROSTATIC ACID PHOSPHATASE"/>
    <property type="match status" value="1"/>
</dbReference>
<evidence type="ECO:0000256" key="2">
    <source>
        <dbReference type="ARBA" id="ARBA00005375"/>
    </source>
</evidence>
<name>A0A087TNJ3_STEMI</name>
<feature type="non-terminal residue" evidence="8">
    <location>
        <position position="397"/>
    </location>
</feature>